<dbReference type="Pfam" id="PF14100">
    <property type="entry name" value="DUF6807"/>
    <property type="match status" value="1"/>
</dbReference>
<comment type="caution">
    <text evidence="1">The sequence shown here is derived from an EMBL/GenBank/DDBJ whole genome shotgun (WGS) entry which is preliminary data.</text>
</comment>
<dbReference type="InterPro" id="IPR029475">
    <property type="entry name" value="DUF6807"/>
</dbReference>
<evidence type="ECO:0000313" key="2">
    <source>
        <dbReference type="Proteomes" id="UP000032900"/>
    </source>
</evidence>
<gene>
    <name evidence="1" type="ORF">JCM15548_14022</name>
</gene>
<accession>A0A0E9M218</accession>
<evidence type="ECO:0000313" key="1">
    <source>
        <dbReference type="EMBL" id="GAO31638.1"/>
    </source>
</evidence>
<proteinExistence type="predicted"/>
<dbReference type="STRING" id="1236989.JCM15548_14022"/>
<sequence>MLSIVHLQAQTMARFEVSAGDYDRKDVFVHAPVQLTAACLENGLELFEVTDNGEYAVAFQLEEGKHPRLWWQVEGRLKQGSIRFFELRAGDKKSNDSATSIRKNDVSYILFNGFQPVLQYNHAKAALPDGVDTAYSRSGFIHPLYSPSGKILTMIQPPDHMHHYGLWNAWTRTQFKGKSVDFWNLGDKQGRVDYAGTISTIQGDVFQSLKTLQQHVAFNDKGGSDVALNEELEVRVFNAGRDLNRVDYISSFNCAQPEGLFLEEYRYGGFVFRGSEKWNGYTVQILTSEGRHQDNSDGHPAQWCMVNETGKQPSGILIMSHPANFNHPEPLRTWDRGSNGGLANIFINFCPIRNRSWEMVFGQRYTMQYRVVTFDGRWTKEQAEQEWVDFAHPPTVKVMQ</sequence>
<organism evidence="1 2">
    <name type="scientific">Geofilum rubicundum JCM 15548</name>
    <dbReference type="NCBI Taxonomy" id="1236989"/>
    <lineage>
        <taxon>Bacteria</taxon>
        <taxon>Pseudomonadati</taxon>
        <taxon>Bacteroidota</taxon>
        <taxon>Bacteroidia</taxon>
        <taxon>Marinilabiliales</taxon>
        <taxon>Marinilabiliaceae</taxon>
        <taxon>Geofilum</taxon>
    </lineage>
</organism>
<dbReference type="EMBL" id="BAZW01000055">
    <property type="protein sequence ID" value="GAO31638.1"/>
    <property type="molecule type" value="Genomic_DNA"/>
</dbReference>
<evidence type="ECO:0008006" key="3">
    <source>
        <dbReference type="Google" id="ProtNLM"/>
    </source>
</evidence>
<protein>
    <recommendedName>
        <fullName evidence="3">Methane oxygenase PmoA</fullName>
    </recommendedName>
</protein>
<keyword evidence="2" id="KW-1185">Reference proteome</keyword>
<name>A0A0E9M218_9BACT</name>
<dbReference type="AlphaFoldDB" id="A0A0E9M218"/>
<dbReference type="Proteomes" id="UP000032900">
    <property type="component" value="Unassembled WGS sequence"/>
</dbReference>
<reference evidence="1 2" key="1">
    <citation type="journal article" date="2015" name="Microbes Environ.">
        <title>Distribution and evolution of nitrogen fixation genes in the phylum bacteroidetes.</title>
        <authorList>
            <person name="Inoue J."/>
            <person name="Oshima K."/>
            <person name="Suda W."/>
            <person name="Sakamoto M."/>
            <person name="Iino T."/>
            <person name="Noda S."/>
            <person name="Hongoh Y."/>
            <person name="Hattori M."/>
            <person name="Ohkuma M."/>
        </authorList>
    </citation>
    <scope>NUCLEOTIDE SEQUENCE [LARGE SCALE GENOMIC DNA]</scope>
    <source>
        <strain evidence="1">JCM 15548</strain>
    </source>
</reference>